<evidence type="ECO:0000313" key="1">
    <source>
        <dbReference type="EMBL" id="KAF6173841.1"/>
    </source>
</evidence>
<dbReference type="AlphaFoldDB" id="A0A7J7P336"/>
<evidence type="ECO:0000313" key="2">
    <source>
        <dbReference type="Proteomes" id="UP000541444"/>
    </source>
</evidence>
<name>A0A7J7P336_9MAGN</name>
<protein>
    <submittedName>
        <fullName evidence="1">Uncharacterized protein</fullName>
    </submittedName>
</protein>
<reference evidence="1 2" key="1">
    <citation type="journal article" date="2020" name="IScience">
        <title>Genome Sequencing of the Endangered Kingdonia uniflora (Circaeasteraceae, Ranunculales) Reveals Potential Mechanisms of Evolutionary Specialization.</title>
        <authorList>
            <person name="Sun Y."/>
            <person name="Deng T."/>
            <person name="Zhang A."/>
            <person name="Moore M.J."/>
            <person name="Landis J.B."/>
            <person name="Lin N."/>
            <person name="Zhang H."/>
            <person name="Zhang X."/>
            <person name="Huang J."/>
            <person name="Zhang X."/>
            <person name="Sun H."/>
            <person name="Wang H."/>
        </authorList>
    </citation>
    <scope>NUCLEOTIDE SEQUENCE [LARGE SCALE GENOMIC DNA]</scope>
    <source>
        <strain evidence="1">TB1705</strain>
        <tissue evidence="1">Leaf</tissue>
    </source>
</reference>
<keyword evidence="2" id="KW-1185">Reference proteome</keyword>
<dbReference type="Proteomes" id="UP000541444">
    <property type="component" value="Unassembled WGS sequence"/>
</dbReference>
<dbReference type="EMBL" id="JACGCM010000309">
    <property type="protein sequence ID" value="KAF6173841.1"/>
    <property type="molecule type" value="Genomic_DNA"/>
</dbReference>
<sequence length="137" mass="16317">MYWHMNQRTVDYMVRITQRISGPTYQKSISTPTYQKRIVCNKLKLFTVTIYWSTSSKNSSRSQKVEERNCLLRGVVILQPLLQQEDIQMYKCLQFLSFYSPSSSAICQNIWTCLQFLKFYSLSSREICQKVRKFLQI</sequence>
<gene>
    <name evidence="1" type="ORF">GIB67_039792</name>
</gene>
<organism evidence="1 2">
    <name type="scientific">Kingdonia uniflora</name>
    <dbReference type="NCBI Taxonomy" id="39325"/>
    <lineage>
        <taxon>Eukaryota</taxon>
        <taxon>Viridiplantae</taxon>
        <taxon>Streptophyta</taxon>
        <taxon>Embryophyta</taxon>
        <taxon>Tracheophyta</taxon>
        <taxon>Spermatophyta</taxon>
        <taxon>Magnoliopsida</taxon>
        <taxon>Ranunculales</taxon>
        <taxon>Circaeasteraceae</taxon>
        <taxon>Kingdonia</taxon>
    </lineage>
</organism>
<accession>A0A7J7P336</accession>
<proteinExistence type="predicted"/>
<comment type="caution">
    <text evidence="1">The sequence shown here is derived from an EMBL/GenBank/DDBJ whole genome shotgun (WGS) entry which is preliminary data.</text>
</comment>